<dbReference type="EMBL" id="JAHRIO010042266">
    <property type="protein sequence ID" value="MEQ2172559.1"/>
    <property type="molecule type" value="Genomic_DNA"/>
</dbReference>
<name>A0ABV0NNZ0_9TELE</name>
<feature type="region of interest" description="Disordered" evidence="1">
    <location>
        <begin position="236"/>
        <end position="268"/>
    </location>
</feature>
<protein>
    <submittedName>
        <fullName evidence="2">Uncharacterized protein</fullName>
    </submittedName>
</protein>
<accession>A0ABV0NNZ0</accession>
<evidence type="ECO:0000313" key="3">
    <source>
        <dbReference type="Proteomes" id="UP001476798"/>
    </source>
</evidence>
<sequence>MILTLRGSFSGFQLEVKGTSAPKVNIQALQEGFSTFSTLWEEDDCFTPRIQGFPLGQLGPFPQSFLFSLSGSINPDYLQKNHKQNEGTMFLYGSHQVFLSALHVLTVRICVFTGSGRNTEVQTLVLLNESTAKVFADVRNQAEEAEKPASKLSLKTKLLEAPWTDPSSSLQGALHSEDPADDSFSHLEPPNQQGDQILLNHNIKIQKLCVASSENVKWCLLTSAVSRASMSQIMSGFPKTREPQTRKRQGAPLQRNSSVRGTQARKLTGDRKSLHPNIICFSK</sequence>
<feature type="region of interest" description="Disordered" evidence="1">
    <location>
        <begin position="163"/>
        <end position="192"/>
    </location>
</feature>
<organism evidence="2 3">
    <name type="scientific">Goodea atripinnis</name>
    <dbReference type="NCBI Taxonomy" id="208336"/>
    <lineage>
        <taxon>Eukaryota</taxon>
        <taxon>Metazoa</taxon>
        <taxon>Chordata</taxon>
        <taxon>Craniata</taxon>
        <taxon>Vertebrata</taxon>
        <taxon>Euteleostomi</taxon>
        <taxon>Actinopterygii</taxon>
        <taxon>Neopterygii</taxon>
        <taxon>Teleostei</taxon>
        <taxon>Neoteleostei</taxon>
        <taxon>Acanthomorphata</taxon>
        <taxon>Ovalentaria</taxon>
        <taxon>Atherinomorphae</taxon>
        <taxon>Cyprinodontiformes</taxon>
        <taxon>Goodeidae</taxon>
        <taxon>Goodea</taxon>
    </lineage>
</organism>
<evidence type="ECO:0000256" key="1">
    <source>
        <dbReference type="SAM" id="MobiDB-lite"/>
    </source>
</evidence>
<proteinExistence type="predicted"/>
<reference evidence="2 3" key="1">
    <citation type="submission" date="2021-06" db="EMBL/GenBank/DDBJ databases">
        <authorList>
            <person name="Palmer J.M."/>
        </authorList>
    </citation>
    <scope>NUCLEOTIDE SEQUENCE [LARGE SCALE GENOMIC DNA]</scope>
    <source>
        <strain evidence="2 3">GA_2019</strain>
        <tissue evidence="2">Muscle</tissue>
    </source>
</reference>
<gene>
    <name evidence="2" type="ORF">GOODEAATRI_022388</name>
</gene>
<dbReference type="Proteomes" id="UP001476798">
    <property type="component" value="Unassembled WGS sequence"/>
</dbReference>
<comment type="caution">
    <text evidence="2">The sequence shown here is derived from an EMBL/GenBank/DDBJ whole genome shotgun (WGS) entry which is preliminary data.</text>
</comment>
<evidence type="ECO:0000313" key="2">
    <source>
        <dbReference type="EMBL" id="MEQ2172559.1"/>
    </source>
</evidence>
<keyword evidence="3" id="KW-1185">Reference proteome</keyword>